<gene>
    <name evidence="2" type="ORF">BDW02DRAFT_572889</name>
</gene>
<feature type="region of interest" description="Disordered" evidence="1">
    <location>
        <begin position="340"/>
        <end position="413"/>
    </location>
</feature>
<dbReference type="OrthoDB" id="4588818at2759"/>
<organism evidence="2 3">
    <name type="scientific">Decorospora gaudefroyi</name>
    <dbReference type="NCBI Taxonomy" id="184978"/>
    <lineage>
        <taxon>Eukaryota</taxon>
        <taxon>Fungi</taxon>
        <taxon>Dikarya</taxon>
        <taxon>Ascomycota</taxon>
        <taxon>Pezizomycotina</taxon>
        <taxon>Dothideomycetes</taxon>
        <taxon>Pleosporomycetidae</taxon>
        <taxon>Pleosporales</taxon>
        <taxon>Pleosporineae</taxon>
        <taxon>Pleosporaceae</taxon>
        <taxon>Decorospora</taxon>
    </lineage>
</organism>
<accession>A0A6A5K6S9</accession>
<proteinExistence type="predicted"/>
<evidence type="ECO:0000313" key="2">
    <source>
        <dbReference type="EMBL" id="KAF1830537.1"/>
    </source>
</evidence>
<dbReference type="AlphaFoldDB" id="A0A6A5K6S9"/>
<evidence type="ECO:0000313" key="3">
    <source>
        <dbReference type="Proteomes" id="UP000800040"/>
    </source>
</evidence>
<sequence length="797" mass="89284">MAELDDQTESLVQQLYEAWSTNADPTSYLNLRDQLLCRRERVDTCIATLKTVITVACPQINETERYFDPKWEELFALAESIESSAEEDDGNPGKRKRGYNEVHRLRNLAVVSALWSPSVVRHYGWNSAAQGCMRLLKTCALRFPDFGKQFCPHLNRVLLDRHCEAILSGHLKTLNEARLQYYRDLNIVVGGGVVLNPEIEELWVTSSNGAVPVDSNGRLLKDLRPYHFHQHLLRRDRYGMLVARGECQDIPAKAHQQSDFSHAPSVYGGFLTHDNGVLASVPEFTFSPMFTPLGVDALLDSFAFSYQAEPLPYGLNDASTITFSSDKAVDLALNPDEVPISDHTFSSDVPEQRHADNDNTPNVSTGTRRNSRRQSQEESVASVARTTRAAQLAASPANPCAQTGTPSSLPERKSTIEDELRNRYHQRLSNYVQRLSDEALPGYDQRRVRSQWLTSDTRWARIWSISGSNSIPPGTATSKADCDILYCSADGILEAAQSGEVFQKPVVIKESFSDAGMHNYERFLSLLEDASNSEEQVEVRCIDIEEPMREALGKFTAYLRSHPGDTDGFWMSTARSVANCHRPLFTMLNRFRLLESVTAGLHDYRSNPASSPLGKAMSVNSNTISFPGAFSGAYLNTAAGSWHRNLSGVKLWVFVPETEVPLGELASLANEENGWLPRGKQRLVVLEENDVLFVPPGLRLVQAWHTPTTCLTEQGMLWDDLSVLSILESMPLGRENQAVQDDRTAQQLFRMINNLDCLITEQPDRFRRSMAHDEFMARFREASQSWLGSCPNGGRTQ</sequence>
<feature type="compositionally biased region" description="Polar residues" evidence="1">
    <location>
        <begin position="358"/>
        <end position="367"/>
    </location>
</feature>
<name>A0A6A5K6S9_9PLEO</name>
<keyword evidence="3" id="KW-1185">Reference proteome</keyword>
<evidence type="ECO:0000256" key="1">
    <source>
        <dbReference type="SAM" id="MobiDB-lite"/>
    </source>
</evidence>
<dbReference type="Proteomes" id="UP000800040">
    <property type="component" value="Unassembled WGS sequence"/>
</dbReference>
<protein>
    <recommendedName>
        <fullName evidence="4">JmjC domain-containing protein</fullName>
    </recommendedName>
</protein>
<evidence type="ECO:0008006" key="4">
    <source>
        <dbReference type="Google" id="ProtNLM"/>
    </source>
</evidence>
<dbReference type="SUPFAM" id="SSF51197">
    <property type="entry name" value="Clavaminate synthase-like"/>
    <property type="match status" value="1"/>
</dbReference>
<reference evidence="2" key="1">
    <citation type="submission" date="2020-01" db="EMBL/GenBank/DDBJ databases">
        <authorList>
            <consortium name="DOE Joint Genome Institute"/>
            <person name="Haridas S."/>
            <person name="Albert R."/>
            <person name="Binder M."/>
            <person name="Bloem J."/>
            <person name="Labutti K."/>
            <person name="Salamov A."/>
            <person name="Andreopoulos B."/>
            <person name="Baker S.E."/>
            <person name="Barry K."/>
            <person name="Bills G."/>
            <person name="Bluhm B.H."/>
            <person name="Cannon C."/>
            <person name="Castanera R."/>
            <person name="Culley D.E."/>
            <person name="Daum C."/>
            <person name="Ezra D."/>
            <person name="Gonzalez J.B."/>
            <person name="Henrissat B."/>
            <person name="Kuo A."/>
            <person name="Liang C."/>
            <person name="Lipzen A."/>
            <person name="Lutzoni F."/>
            <person name="Magnuson J."/>
            <person name="Mondo S."/>
            <person name="Nolan M."/>
            <person name="Ohm R."/>
            <person name="Pangilinan J."/>
            <person name="Park H.-J."/>
            <person name="Ramirez L."/>
            <person name="Alfaro M."/>
            <person name="Sun H."/>
            <person name="Tritt A."/>
            <person name="Yoshinaga Y."/>
            <person name="Zwiers L.-H."/>
            <person name="Turgeon B.G."/>
            <person name="Goodwin S.B."/>
            <person name="Spatafora J.W."/>
            <person name="Crous P.W."/>
            <person name="Grigoriev I.V."/>
        </authorList>
    </citation>
    <scope>NUCLEOTIDE SEQUENCE</scope>
    <source>
        <strain evidence="2">P77</strain>
    </source>
</reference>
<dbReference type="EMBL" id="ML975392">
    <property type="protein sequence ID" value="KAF1830537.1"/>
    <property type="molecule type" value="Genomic_DNA"/>
</dbReference>